<name>A0ACC0A4Q4_CATRO</name>
<evidence type="ECO:0000313" key="1">
    <source>
        <dbReference type="EMBL" id="KAI5655873.1"/>
    </source>
</evidence>
<proteinExistence type="predicted"/>
<sequence>MAAINLTSGTSVLKSETARGTAPERFASVKNVNDLFFHESGSRGKVIRSSQIFAVKSSKISEQIRFSNDNNRNLSSVNDPVTSPSYLSEQSTENTNPRRKTKIVCTIGPSTSSREMIWKLAESGMNVARLNMSHGDHASHQKTIDLVKEYNAQFEEKVVAIMLDTKGPEVRSGDLPQPILLKEGQEFNFTIKRGVSAENTVSVNYDDFVNDVEVGDILLVDGGMMSLVVKSKTNDLVKCEVIDGGELKSRRHLNVRGKSATLPSITDKDWEDIKFGVENQVDFYAVSFVKDALVVHELKDYLKANNADIHVIVKIESADSIPNLHSILCASDGAMVARGDLGAELPIEEVPLLQEDIIKRCRSMRKPVIVATNMLESMIDHPTPTRAEVSDIAIAVREGADAVMLSGETAHGKYPLKAVKVMHTVALRTESSLPFSITPPIQIAVYKGHMGEMFAFHATTMANTLTTPIIVFTRTGSMAVLLSHNRPSSTIFAFTNCERVKQRLALYHGVMPIFMEFSDDAEETFSRALKLLLDKTLMKEGQYVTLVQSGAQPIWRRESTHHIQVRKVQG</sequence>
<evidence type="ECO:0000313" key="2">
    <source>
        <dbReference type="Proteomes" id="UP001060085"/>
    </source>
</evidence>
<protein>
    <submittedName>
        <fullName evidence="1">Uncharacterized protein</fullName>
    </submittedName>
</protein>
<keyword evidence="2" id="KW-1185">Reference proteome</keyword>
<accession>A0ACC0A4Q4</accession>
<dbReference type="Proteomes" id="UP001060085">
    <property type="component" value="Linkage Group LG07"/>
</dbReference>
<dbReference type="EMBL" id="CM044707">
    <property type="protein sequence ID" value="KAI5655873.1"/>
    <property type="molecule type" value="Genomic_DNA"/>
</dbReference>
<comment type="caution">
    <text evidence="1">The sequence shown here is derived from an EMBL/GenBank/DDBJ whole genome shotgun (WGS) entry which is preliminary data.</text>
</comment>
<reference evidence="2" key="1">
    <citation type="journal article" date="2023" name="Nat. Plants">
        <title>Single-cell RNA sequencing provides a high-resolution roadmap for understanding the multicellular compartmentation of specialized metabolism.</title>
        <authorList>
            <person name="Sun S."/>
            <person name="Shen X."/>
            <person name="Li Y."/>
            <person name="Li Y."/>
            <person name="Wang S."/>
            <person name="Li R."/>
            <person name="Zhang H."/>
            <person name="Shen G."/>
            <person name="Guo B."/>
            <person name="Wei J."/>
            <person name="Xu J."/>
            <person name="St-Pierre B."/>
            <person name="Chen S."/>
            <person name="Sun C."/>
        </authorList>
    </citation>
    <scope>NUCLEOTIDE SEQUENCE [LARGE SCALE GENOMIC DNA]</scope>
</reference>
<gene>
    <name evidence="1" type="ORF">M9H77_33060</name>
</gene>
<organism evidence="1 2">
    <name type="scientific">Catharanthus roseus</name>
    <name type="common">Madagascar periwinkle</name>
    <name type="synonym">Vinca rosea</name>
    <dbReference type="NCBI Taxonomy" id="4058"/>
    <lineage>
        <taxon>Eukaryota</taxon>
        <taxon>Viridiplantae</taxon>
        <taxon>Streptophyta</taxon>
        <taxon>Embryophyta</taxon>
        <taxon>Tracheophyta</taxon>
        <taxon>Spermatophyta</taxon>
        <taxon>Magnoliopsida</taxon>
        <taxon>eudicotyledons</taxon>
        <taxon>Gunneridae</taxon>
        <taxon>Pentapetalae</taxon>
        <taxon>asterids</taxon>
        <taxon>lamiids</taxon>
        <taxon>Gentianales</taxon>
        <taxon>Apocynaceae</taxon>
        <taxon>Rauvolfioideae</taxon>
        <taxon>Vinceae</taxon>
        <taxon>Catharanthinae</taxon>
        <taxon>Catharanthus</taxon>
    </lineage>
</organism>